<evidence type="ECO:0000259" key="2">
    <source>
        <dbReference type="SMART" id="SM00382"/>
    </source>
</evidence>
<dbReference type="SMART" id="SM00382">
    <property type="entry name" value="AAA"/>
    <property type="match status" value="1"/>
</dbReference>
<dbReference type="InterPro" id="IPR054289">
    <property type="entry name" value="DUF7025"/>
</dbReference>
<reference evidence="3" key="1">
    <citation type="journal article" date="2023" name="Mol. Phylogenet. Evol.">
        <title>Genome-scale phylogeny and comparative genomics of the fungal order Sordariales.</title>
        <authorList>
            <person name="Hensen N."/>
            <person name="Bonometti L."/>
            <person name="Westerberg I."/>
            <person name="Brannstrom I.O."/>
            <person name="Guillou S."/>
            <person name="Cros-Aarteil S."/>
            <person name="Calhoun S."/>
            <person name="Haridas S."/>
            <person name="Kuo A."/>
            <person name="Mondo S."/>
            <person name="Pangilinan J."/>
            <person name="Riley R."/>
            <person name="LaButti K."/>
            <person name="Andreopoulos B."/>
            <person name="Lipzen A."/>
            <person name="Chen C."/>
            <person name="Yan M."/>
            <person name="Daum C."/>
            <person name="Ng V."/>
            <person name="Clum A."/>
            <person name="Steindorff A."/>
            <person name="Ohm R.A."/>
            <person name="Martin F."/>
            <person name="Silar P."/>
            <person name="Natvig D.O."/>
            <person name="Lalanne C."/>
            <person name="Gautier V."/>
            <person name="Ament-Velasquez S.L."/>
            <person name="Kruys A."/>
            <person name="Hutchinson M.I."/>
            <person name="Powell A.J."/>
            <person name="Barry K."/>
            <person name="Miller A.N."/>
            <person name="Grigoriev I.V."/>
            <person name="Debuchy R."/>
            <person name="Gladieux P."/>
            <person name="Hiltunen Thoren M."/>
            <person name="Johannesson H."/>
        </authorList>
    </citation>
    <scope>NUCLEOTIDE SEQUENCE</scope>
    <source>
        <strain evidence="3">SMH4131-1</strain>
    </source>
</reference>
<dbReference type="PANTHER" id="PTHR46411">
    <property type="entry name" value="FAMILY ATPASE, PUTATIVE-RELATED"/>
    <property type="match status" value="1"/>
</dbReference>
<dbReference type="InterPro" id="IPR003959">
    <property type="entry name" value="ATPase_AAA_core"/>
</dbReference>
<proteinExistence type="predicted"/>
<dbReference type="Pfam" id="PF22942">
    <property type="entry name" value="DUF7025"/>
    <property type="match status" value="1"/>
</dbReference>
<name>A0AAE0M4J4_9PEZI</name>
<dbReference type="EMBL" id="JAUEPO010000007">
    <property type="protein sequence ID" value="KAK3317644.1"/>
    <property type="molecule type" value="Genomic_DNA"/>
</dbReference>
<comment type="caution">
    <text evidence="3">The sequence shown here is derived from an EMBL/GenBank/DDBJ whole genome shotgun (WGS) entry which is preliminary data.</text>
</comment>
<gene>
    <name evidence="3" type="ORF">B0T19DRAFT_479682</name>
</gene>
<evidence type="ECO:0000313" key="4">
    <source>
        <dbReference type="Proteomes" id="UP001286456"/>
    </source>
</evidence>
<feature type="compositionally biased region" description="Basic and acidic residues" evidence="1">
    <location>
        <begin position="1000"/>
        <end position="1023"/>
    </location>
</feature>
<dbReference type="InterPro" id="IPR056599">
    <property type="entry name" value="AAA_lid_fung"/>
</dbReference>
<dbReference type="Gene3D" id="3.40.50.300">
    <property type="entry name" value="P-loop containing nucleotide triphosphate hydrolases"/>
    <property type="match status" value="1"/>
</dbReference>
<dbReference type="PANTHER" id="PTHR46411:SF2">
    <property type="entry name" value="AAA+ ATPASE DOMAIN-CONTAINING PROTEIN"/>
    <property type="match status" value="1"/>
</dbReference>
<feature type="region of interest" description="Disordered" evidence="1">
    <location>
        <begin position="997"/>
        <end position="1093"/>
    </location>
</feature>
<sequence length="1093" mass="122990">MADIQAASPKLTDDSSSDNQDASPTEKEALIPEPTDPKATQTAAQDDGLKKQQEQVAMDTPHQTSGAKPDAAPAAIAESTNEPGKEESGAAKAVQSIMKKIAEFNAALGMDLSMELAQLRSAIGELPSQSKKDDETDDEDEEDSVTWVCEPKRLTMEDWRKPHEDHGYGYSSPYSYRLPPFPVRPPWSRGSPDGPNQGATPAKITKNVLKAFYRSIPTGPSVDPNSISTPEDFKREYHTAGRSAERPLRVQVISETLIDELREISEIALQIEESPFSMIPPYKLLVHNWPRIQAALSKLKGKLRDAESLQAANTAPASDDSEVKPITIETPGSEDAAKPKPKPRKNQSEHDKQIKQLKTRVSHLQCLHDFIKTDLGYLIGLRLRIKEGSLETITFDEVYHLFSPGDLVISADAGEDQLYQVYSVTGGRPRLGTPDGPRRVHDLEDSQYVSAGIGTWTDVILQTYYMGTDGSRIGPYQMTLRVDHFVGERRVTDLDVFPLRFHHSAPDLCERLQARGRRFVNCYGHKKYVGIPETPRNLLPDEDSDSGGPPRRQSQLLSARRTVFEEIRGDVFVDAHAYYHQHLRDVPSLSKLKRGRTNPREVFEAVSGRRGLDYLGDHEVDEGMTDEFLQSRRHLLKPAAINSVENSLEHLQLLPYQVPAYEFRSRQWVWLDVDRVEEINKSDEARRRGWIDLVIPEEYSQLLVSLVDNHTSGPDASKGKSADPESLNFQIDLVRGKGRGLIILLHGPPGSGKTSTAETIAAYTGRPLYSITCGDIGVTPMHVENSLRYHTELAAKWGCVLLLDEADVFLTKRSWNDMNRNALVSVFLRHLEYYSGILFLTTNIVGVIDEAFKSRIHISLRYPSIDLPSTEKIWNNLLNRIAKDNKTADVRIEFNRETLLAYARWHYRKHEASETTWNGRQVRNAFQIAIALGQYDRLNRIKDEGLTPEQALSSGDKSLRTIRLTKRNFASIAKTARDFEDYISAIRGSDRELAQASNLRNDDFGRDIPRAQKDYGPRVELGRGVRVPAAQTPPLSSRKGKGKEVPPVGRKPKRREEEEEEDEDELDEEEEEGEEGQEANDEEPEDEDLEDDY</sequence>
<organism evidence="3 4">
    <name type="scientific">Cercophora scortea</name>
    <dbReference type="NCBI Taxonomy" id="314031"/>
    <lineage>
        <taxon>Eukaryota</taxon>
        <taxon>Fungi</taxon>
        <taxon>Dikarya</taxon>
        <taxon>Ascomycota</taxon>
        <taxon>Pezizomycotina</taxon>
        <taxon>Sordariomycetes</taxon>
        <taxon>Sordariomycetidae</taxon>
        <taxon>Sordariales</taxon>
        <taxon>Lasiosphaeriaceae</taxon>
        <taxon>Cercophora</taxon>
    </lineage>
</organism>
<evidence type="ECO:0000256" key="1">
    <source>
        <dbReference type="SAM" id="MobiDB-lite"/>
    </source>
</evidence>
<feature type="domain" description="AAA+ ATPase" evidence="2">
    <location>
        <begin position="739"/>
        <end position="866"/>
    </location>
</feature>
<dbReference type="InterPro" id="IPR027417">
    <property type="entry name" value="P-loop_NTPase"/>
</dbReference>
<feature type="region of interest" description="Disordered" evidence="1">
    <location>
        <begin position="533"/>
        <end position="556"/>
    </location>
</feature>
<feature type="region of interest" description="Disordered" evidence="1">
    <location>
        <begin position="310"/>
        <end position="352"/>
    </location>
</feature>
<dbReference type="CDD" id="cd19481">
    <property type="entry name" value="RecA-like_protease"/>
    <property type="match status" value="1"/>
</dbReference>
<dbReference type="Pfam" id="PF23232">
    <property type="entry name" value="AAA_lid_13"/>
    <property type="match status" value="1"/>
</dbReference>
<feature type="region of interest" description="Disordered" evidence="1">
    <location>
        <begin position="124"/>
        <end position="149"/>
    </location>
</feature>
<dbReference type="GO" id="GO:0016887">
    <property type="term" value="F:ATP hydrolysis activity"/>
    <property type="evidence" value="ECO:0007669"/>
    <property type="project" value="InterPro"/>
</dbReference>
<evidence type="ECO:0000313" key="3">
    <source>
        <dbReference type="EMBL" id="KAK3317644.1"/>
    </source>
</evidence>
<feature type="region of interest" description="Disordered" evidence="1">
    <location>
        <begin position="1"/>
        <end position="91"/>
    </location>
</feature>
<accession>A0AAE0M4J4</accession>
<keyword evidence="4" id="KW-1185">Reference proteome</keyword>
<dbReference type="GO" id="GO:0005524">
    <property type="term" value="F:ATP binding"/>
    <property type="evidence" value="ECO:0007669"/>
    <property type="project" value="InterPro"/>
</dbReference>
<protein>
    <recommendedName>
        <fullName evidence="2">AAA+ ATPase domain-containing protein</fullName>
    </recommendedName>
</protein>
<feature type="compositionally biased region" description="Acidic residues" evidence="1">
    <location>
        <begin position="135"/>
        <end position="144"/>
    </location>
</feature>
<reference evidence="3" key="2">
    <citation type="submission" date="2023-06" db="EMBL/GenBank/DDBJ databases">
        <authorList>
            <consortium name="Lawrence Berkeley National Laboratory"/>
            <person name="Haridas S."/>
            <person name="Hensen N."/>
            <person name="Bonometti L."/>
            <person name="Westerberg I."/>
            <person name="Brannstrom I.O."/>
            <person name="Guillou S."/>
            <person name="Cros-Aarteil S."/>
            <person name="Calhoun S."/>
            <person name="Kuo A."/>
            <person name="Mondo S."/>
            <person name="Pangilinan J."/>
            <person name="Riley R."/>
            <person name="Labutti K."/>
            <person name="Andreopoulos B."/>
            <person name="Lipzen A."/>
            <person name="Chen C."/>
            <person name="Yanf M."/>
            <person name="Daum C."/>
            <person name="Ng V."/>
            <person name="Clum A."/>
            <person name="Steindorff A."/>
            <person name="Ohm R."/>
            <person name="Martin F."/>
            <person name="Silar P."/>
            <person name="Natvig D."/>
            <person name="Lalanne C."/>
            <person name="Gautier V."/>
            <person name="Ament-Velasquez S.L."/>
            <person name="Kruys A."/>
            <person name="Hutchinson M.I."/>
            <person name="Powell A.J."/>
            <person name="Barry K."/>
            <person name="Miller A.N."/>
            <person name="Grigoriev I.V."/>
            <person name="Debuchy R."/>
            <person name="Gladieux P."/>
            <person name="Thoren M.H."/>
            <person name="Johannesson H."/>
        </authorList>
    </citation>
    <scope>NUCLEOTIDE SEQUENCE</scope>
    <source>
        <strain evidence="3">SMH4131-1</strain>
    </source>
</reference>
<feature type="compositionally biased region" description="Acidic residues" evidence="1">
    <location>
        <begin position="1057"/>
        <end position="1093"/>
    </location>
</feature>
<dbReference type="InterPro" id="IPR003593">
    <property type="entry name" value="AAA+_ATPase"/>
</dbReference>
<dbReference type="SUPFAM" id="SSF52540">
    <property type="entry name" value="P-loop containing nucleoside triphosphate hydrolases"/>
    <property type="match status" value="1"/>
</dbReference>
<dbReference type="Pfam" id="PF00004">
    <property type="entry name" value="AAA"/>
    <property type="match status" value="1"/>
</dbReference>
<dbReference type="AlphaFoldDB" id="A0AAE0M4J4"/>
<dbReference type="Proteomes" id="UP001286456">
    <property type="component" value="Unassembled WGS sequence"/>
</dbReference>
<feature type="compositionally biased region" description="Low complexity" evidence="1">
    <location>
        <begin position="67"/>
        <end position="77"/>
    </location>
</feature>